<dbReference type="InterPro" id="IPR011009">
    <property type="entry name" value="Kinase-like_dom_sf"/>
</dbReference>
<dbReference type="InterPro" id="IPR051681">
    <property type="entry name" value="Ser/Thr_Kinases-Pseudokinases"/>
</dbReference>
<name>G4ZDP7_PHYSP</name>
<organism evidence="3 4">
    <name type="scientific">Phytophthora sojae (strain P6497)</name>
    <name type="common">Soybean stem and root rot agent</name>
    <name type="synonym">Phytophthora megasperma f. sp. glycines</name>
    <dbReference type="NCBI Taxonomy" id="1094619"/>
    <lineage>
        <taxon>Eukaryota</taxon>
        <taxon>Sar</taxon>
        <taxon>Stramenopiles</taxon>
        <taxon>Oomycota</taxon>
        <taxon>Peronosporomycetes</taxon>
        <taxon>Peronosporales</taxon>
        <taxon>Peronosporaceae</taxon>
        <taxon>Phytophthora</taxon>
    </lineage>
</organism>
<keyword evidence="4" id="KW-1185">Reference proteome</keyword>
<dbReference type="PANTHER" id="PTHR44329">
    <property type="entry name" value="SERINE/THREONINE-PROTEIN KINASE TNNI3K-RELATED"/>
    <property type="match status" value="1"/>
</dbReference>
<dbReference type="Pfam" id="PF00069">
    <property type="entry name" value="Pkinase"/>
    <property type="match status" value="1"/>
</dbReference>
<dbReference type="GeneID" id="20646403"/>
<dbReference type="STRING" id="1094619.G4ZDP7"/>
<dbReference type="Proteomes" id="UP000002640">
    <property type="component" value="Unassembled WGS sequence"/>
</dbReference>
<dbReference type="Gene3D" id="1.10.510.10">
    <property type="entry name" value="Transferase(Phosphotransferase) domain 1"/>
    <property type="match status" value="1"/>
</dbReference>
<dbReference type="PANTHER" id="PTHR44329:SF214">
    <property type="entry name" value="PROTEIN KINASE DOMAIN-CONTAINING PROTEIN"/>
    <property type="match status" value="1"/>
</dbReference>
<reference evidence="3 4" key="1">
    <citation type="journal article" date="2006" name="Science">
        <title>Phytophthora genome sequences uncover evolutionary origins and mechanisms of pathogenesis.</title>
        <authorList>
            <person name="Tyler B.M."/>
            <person name="Tripathy S."/>
            <person name="Zhang X."/>
            <person name="Dehal P."/>
            <person name="Jiang R.H."/>
            <person name="Aerts A."/>
            <person name="Arredondo F.D."/>
            <person name="Baxter L."/>
            <person name="Bensasson D."/>
            <person name="Beynon J.L."/>
            <person name="Chapman J."/>
            <person name="Damasceno C.M."/>
            <person name="Dorrance A.E."/>
            <person name="Dou D."/>
            <person name="Dickerman A.W."/>
            <person name="Dubchak I.L."/>
            <person name="Garbelotto M."/>
            <person name="Gijzen M."/>
            <person name="Gordon S.G."/>
            <person name="Govers F."/>
            <person name="Grunwald N.J."/>
            <person name="Huang W."/>
            <person name="Ivors K.L."/>
            <person name="Jones R.W."/>
            <person name="Kamoun S."/>
            <person name="Krampis K."/>
            <person name="Lamour K.H."/>
            <person name="Lee M.K."/>
            <person name="McDonald W.H."/>
            <person name="Medina M."/>
            <person name="Meijer H.J."/>
            <person name="Nordberg E.K."/>
            <person name="Maclean D.J."/>
            <person name="Ospina-Giraldo M.D."/>
            <person name="Morris P.F."/>
            <person name="Phuntumart V."/>
            <person name="Putnam N.H."/>
            <person name="Rash S."/>
            <person name="Rose J.K."/>
            <person name="Sakihama Y."/>
            <person name="Salamov A.A."/>
            <person name="Savidor A."/>
            <person name="Scheuring C.F."/>
            <person name="Smith B.M."/>
            <person name="Sobral B.W."/>
            <person name="Terry A."/>
            <person name="Torto-Alalibo T.A."/>
            <person name="Win J."/>
            <person name="Xu Z."/>
            <person name="Zhang H."/>
            <person name="Grigoriev I.V."/>
            <person name="Rokhsar D.S."/>
            <person name="Boore J.L."/>
        </authorList>
    </citation>
    <scope>NUCLEOTIDE SEQUENCE [LARGE SCALE GENOMIC DNA]</scope>
    <source>
        <strain evidence="3 4">P6497</strain>
    </source>
</reference>
<feature type="region of interest" description="Disordered" evidence="1">
    <location>
        <begin position="1"/>
        <end position="22"/>
    </location>
</feature>
<gene>
    <name evidence="3" type="ORF">PHYSODRAFT_332191</name>
</gene>
<dbReference type="GO" id="GO:0004674">
    <property type="term" value="F:protein serine/threonine kinase activity"/>
    <property type="evidence" value="ECO:0007669"/>
    <property type="project" value="TreeGrafter"/>
</dbReference>
<dbReference type="PROSITE" id="PS50011">
    <property type="entry name" value="PROTEIN_KINASE_DOM"/>
    <property type="match status" value="1"/>
</dbReference>
<dbReference type="SMR" id="G4ZDP7"/>
<evidence type="ECO:0000259" key="2">
    <source>
        <dbReference type="PROSITE" id="PS50011"/>
    </source>
</evidence>
<dbReference type="AlphaFoldDB" id="G4ZDP7"/>
<dbReference type="InterPro" id="IPR000719">
    <property type="entry name" value="Prot_kinase_dom"/>
</dbReference>
<sequence>MNLPCYSASSSPSPPSESSSIPPSEIELTRFYPNGSIGGDFQAKWLDADAAVKLFIPDASHSSFEQEVQLWKRLRHPNVVKMYGECEVNPNLRFFVCEFASKGSLWENIELISVGKLTMWTHLYEAALGLEYLHERGIVHGDLRCSNILIGSDGQAKLANFGLSRSNGSGLTSKVVVGSARWQAPEFGDGVLPSFESDVYSLGMTILEATTRKIPWSDQDDTRAWFHRTRWAPETDEGHPPGSPPAEIRDLVWRMCCHDPHKRVSLSSVVYELDQLILKESSSSNDLKFERLTSFDEYEGGNLNETWLRVQTHMKKCNDVHFFRMFDELKTA</sequence>
<dbReference type="EMBL" id="JH159154">
    <property type="protein sequence ID" value="EGZ18386.1"/>
    <property type="molecule type" value="Genomic_DNA"/>
</dbReference>
<dbReference type="InParanoid" id="G4ZDP7"/>
<proteinExistence type="predicted"/>
<evidence type="ECO:0000313" key="3">
    <source>
        <dbReference type="EMBL" id="EGZ18386.1"/>
    </source>
</evidence>
<dbReference type="RefSeq" id="XP_009527444.1">
    <property type="nucleotide sequence ID" value="XM_009529149.1"/>
</dbReference>
<evidence type="ECO:0000256" key="1">
    <source>
        <dbReference type="SAM" id="MobiDB-lite"/>
    </source>
</evidence>
<dbReference type="InterPro" id="IPR008266">
    <property type="entry name" value="Tyr_kinase_AS"/>
</dbReference>
<dbReference type="Gene3D" id="3.30.200.20">
    <property type="entry name" value="Phosphorylase Kinase, domain 1"/>
    <property type="match status" value="1"/>
</dbReference>
<dbReference type="SUPFAM" id="SSF56112">
    <property type="entry name" value="Protein kinase-like (PK-like)"/>
    <property type="match status" value="1"/>
</dbReference>
<dbReference type="KEGG" id="psoj:PHYSODRAFT_332191"/>
<protein>
    <recommendedName>
        <fullName evidence="2">Protein kinase domain-containing protein</fullName>
    </recommendedName>
</protein>
<dbReference type="PROSITE" id="PS00109">
    <property type="entry name" value="PROTEIN_KINASE_TYR"/>
    <property type="match status" value="1"/>
</dbReference>
<accession>G4ZDP7</accession>
<feature type="domain" description="Protein kinase" evidence="2">
    <location>
        <begin position="26"/>
        <end position="277"/>
    </location>
</feature>
<dbReference type="GO" id="GO:0005524">
    <property type="term" value="F:ATP binding"/>
    <property type="evidence" value="ECO:0007669"/>
    <property type="project" value="InterPro"/>
</dbReference>
<evidence type="ECO:0000313" key="4">
    <source>
        <dbReference type="Proteomes" id="UP000002640"/>
    </source>
</evidence>